<proteinExistence type="predicted"/>
<feature type="region of interest" description="Disordered" evidence="2">
    <location>
        <begin position="302"/>
        <end position="322"/>
    </location>
</feature>
<keyword evidence="1" id="KW-0175">Coiled coil</keyword>
<organism evidence="3 4">
    <name type="scientific">Brachionus plicatilis</name>
    <name type="common">Marine rotifer</name>
    <name type="synonym">Brachionus muelleri</name>
    <dbReference type="NCBI Taxonomy" id="10195"/>
    <lineage>
        <taxon>Eukaryota</taxon>
        <taxon>Metazoa</taxon>
        <taxon>Spiralia</taxon>
        <taxon>Gnathifera</taxon>
        <taxon>Rotifera</taxon>
        <taxon>Eurotatoria</taxon>
        <taxon>Monogononta</taxon>
        <taxon>Pseudotrocha</taxon>
        <taxon>Ploima</taxon>
        <taxon>Brachionidae</taxon>
        <taxon>Brachionus</taxon>
    </lineage>
</organism>
<accession>A0A3M7RZM0</accession>
<dbReference type="OrthoDB" id="10582050at2759"/>
<keyword evidence="4" id="KW-1185">Reference proteome</keyword>
<reference evidence="3 4" key="1">
    <citation type="journal article" date="2018" name="Sci. Rep.">
        <title>Genomic signatures of local adaptation to the degree of environmental predictability in rotifers.</title>
        <authorList>
            <person name="Franch-Gras L."/>
            <person name="Hahn C."/>
            <person name="Garcia-Roger E.M."/>
            <person name="Carmona M.J."/>
            <person name="Serra M."/>
            <person name="Gomez A."/>
        </authorList>
    </citation>
    <scope>NUCLEOTIDE SEQUENCE [LARGE SCALE GENOMIC DNA]</scope>
    <source>
        <strain evidence="3">HYR1</strain>
    </source>
</reference>
<comment type="caution">
    <text evidence="3">The sequence shown here is derived from an EMBL/GenBank/DDBJ whole genome shotgun (WGS) entry which is preliminary data.</text>
</comment>
<protein>
    <submittedName>
        <fullName evidence="3">Uncharacterized protein</fullName>
    </submittedName>
</protein>
<dbReference type="Proteomes" id="UP000276133">
    <property type="component" value="Unassembled WGS sequence"/>
</dbReference>
<feature type="compositionally biased region" description="Basic residues" evidence="2">
    <location>
        <begin position="304"/>
        <end position="318"/>
    </location>
</feature>
<name>A0A3M7RZM0_BRAPC</name>
<dbReference type="AlphaFoldDB" id="A0A3M7RZM0"/>
<dbReference type="EMBL" id="REGN01002299">
    <property type="protein sequence ID" value="RNA29011.1"/>
    <property type="molecule type" value="Genomic_DNA"/>
</dbReference>
<evidence type="ECO:0000313" key="4">
    <source>
        <dbReference type="Proteomes" id="UP000276133"/>
    </source>
</evidence>
<evidence type="ECO:0000313" key="3">
    <source>
        <dbReference type="EMBL" id="RNA29011.1"/>
    </source>
</evidence>
<evidence type="ECO:0000256" key="1">
    <source>
        <dbReference type="SAM" id="Coils"/>
    </source>
</evidence>
<feature type="coiled-coil region" evidence="1">
    <location>
        <begin position="391"/>
        <end position="425"/>
    </location>
</feature>
<gene>
    <name evidence="3" type="ORF">BpHYR1_029036</name>
</gene>
<sequence>MNFFVSYHAMLKNSTTTKLIKINFNEKILIEIVKRLTIKKCFDIFFNLLKKIKIFRDKMIKTASHNSLRSSVSSTSSDRGARAKTNFIERNIMNADIEPNLVQINCLNEIRHGSSSQSSMELFEQIETIETNDENFLPQGDQFEALDDQVNICRSQFFDRNKIRSQFAQKFSNSKKREIVPTLIDSGFSQTSDSSHLDTFTQQFHSDLDTKLSSVMKHLETLKSYEETLVPRLLDKKFEPNSEKESDRLKHLELVQENQFKLMSQLIDKLRPVNSTECDLNVTKEPRVKSIQFNDTVEVVEAKKKSKSRSKSAGRKAKSGSSNCEVCVGYRNRSKSPNNKIRSPSKNEKKFLQELIETVPKSPDVSLVKAEVLEPEEKVSLFDEFLSKKNSENLSDVLRQSNELLSELERQEEIHRRMKEEYSRKAKSSMFADIKEVLKKVEVSKQKIDCLVDELNRKKKCKMVDLYSVDFCFNTKFQIFSYFVLIMFFIQTKNI</sequence>
<evidence type="ECO:0000256" key="2">
    <source>
        <dbReference type="SAM" id="MobiDB-lite"/>
    </source>
</evidence>